<dbReference type="InterPro" id="IPR012677">
    <property type="entry name" value="Nucleotide-bd_a/b_plait_sf"/>
</dbReference>
<evidence type="ECO:0000313" key="1">
    <source>
        <dbReference type="EMBL" id="KAL3621493.1"/>
    </source>
</evidence>
<dbReference type="SUPFAM" id="SSF54928">
    <property type="entry name" value="RNA-binding domain, RBD"/>
    <property type="match status" value="1"/>
</dbReference>
<dbReference type="EMBL" id="JAVIJP010000066">
    <property type="protein sequence ID" value="KAL3621493.1"/>
    <property type="molecule type" value="Genomic_DNA"/>
</dbReference>
<protein>
    <submittedName>
        <fullName evidence="1">Uncharacterized protein</fullName>
    </submittedName>
</protein>
<dbReference type="Proteomes" id="UP001632038">
    <property type="component" value="Unassembled WGS sequence"/>
</dbReference>
<accession>A0ABD3BVF9</accession>
<dbReference type="InterPro" id="IPR035979">
    <property type="entry name" value="RBD_domain_sf"/>
</dbReference>
<name>A0ABD3BVF9_9LAMI</name>
<proteinExistence type="predicted"/>
<dbReference type="AlphaFoldDB" id="A0ABD3BVF9"/>
<dbReference type="Gene3D" id="3.30.70.330">
    <property type="match status" value="1"/>
</dbReference>
<gene>
    <name evidence="1" type="ORF">CASFOL_036405</name>
</gene>
<sequence length="210" mass="22649">MGGFSIATINHSQLCSAPAFPVNLRLTHLSPTTTTLPKTTQTPPAATPPLTSSPPLVVISLLPLHATSILFGVIKDVKTPIDLYTQKHCSFGFVIFLVKKVVVASMENMDNAELYGCVLTVNYAPTEGIKGGEQGWSPNPQFTRIEKGASSEMELEDQESCVPPVSIAAQDSRDDLLPEKIVQGTQALREEMMDTVNHGAALDEKSSEKK</sequence>
<evidence type="ECO:0000313" key="2">
    <source>
        <dbReference type="Proteomes" id="UP001632038"/>
    </source>
</evidence>
<dbReference type="PANTHER" id="PTHR48037:SF1">
    <property type="entry name" value="RRM DOMAIN-CONTAINING PROTEIN"/>
    <property type="match status" value="1"/>
</dbReference>
<comment type="caution">
    <text evidence="1">The sequence shown here is derived from an EMBL/GenBank/DDBJ whole genome shotgun (WGS) entry which is preliminary data.</text>
</comment>
<reference evidence="2" key="1">
    <citation type="journal article" date="2024" name="IScience">
        <title>Strigolactones Initiate the Formation of Haustorium-like Structures in Castilleja.</title>
        <authorList>
            <person name="Buerger M."/>
            <person name="Peterson D."/>
            <person name="Chory J."/>
        </authorList>
    </citation>
    <scope>NUCLEOTIDE SEQUENCE [LARGE SCALE GENOMIC DNA]</scope>
</reference>
<dbReference type="PANTHER" id="PTHR48037">
    <property type="entry name" value="ATPASE E1"/>
    <property type="match status" value="1"/>
</dbReference>
<keyword evidence="2" id="KW-1185">Reference proteome</keyword>
<organism evidence="1 2">
    <name type="scientific">Castilleja foliolosa</name>
    <dbReference type="NCBI Taxonomy" id="1961234"/>
    <lineage>
        <taxon>Eukaryota</taxon>
        <taxon>Viridiplantae</taxon>
        <taxon>Streptophyta</taxon>
        <taxon>Embryophyta</taxon>
        <taxon>Tracheophyta</taxon>
        <taxon>Spermatophyta</taxon>
        <taxon>Magnoliopsida</taxon>
        <taxon>eudicotyledons</taxon>
        <taxon>Gunneridae</taxon>
        <taxon>Pentapetalae</taxon>
        <taxon>asterids</taxon>
        <taxon>lamiids</taxon>
        <taxon>Lamiales</taxon>
        <taxon>Orobanchaceae</taxon>
        <taxon>Pedicularideae</taxon>
        <taxon>Castillejinae</taxon>
        <taxon>Castilleja</taxon>
    </lineage>
</organism>